<dbReference type="PANTHER" id="PTHR47481">
    <property type="match status" value="1"/>
</dbReference>
<protein>
    <recommendedName>
        <fullName evidence="4">Retrotransposon gag domain-containing protein</fullName>
    </recommendedName>
</protein>
<evidence type="ECO:0000313" key="3">
    <source>
        <dbReference type="Proteomes" id="UP001281410"/>
    </source>
</evidence>
<keyword evidence="3" id="KW-1185">Reference proteome</keyword>
<organism evidence="2 3">
    <name type="scientific">Dipteronia sinensis</name>
    <dbReference type="NCBI Taxonomy" id="43782"/>
    <lineage>
        <taxon>Eukaryota</taxon>
        <taxon>Viridiplantae</taxon>
        <taxon>Streptophyta</taxon>
        <taxon>Embryophyta</taxon>
        <taxon>Tracheophyta</taxon>
        <taxon>Spermatophyta</taxon>
        <taxon>Magnoliopsida</taxon>
        <taxon>eudicotyledons</taxon>
        <taxon>Gunneridae</taxon>
        <taxon>Pentapetalae</taxon>
        <taxon>rosids</taxon>
        <taxon>malvids</taxon>
        <taxon>Sapindales</taxon>
        <taxon>Sapindaceae</taxon>
        <taxon>Hippocastanoideae</taxon>
        <taxon>Acereae</taxon>
        <taxon>Dipteronia</taxon>
    </lineage>
</organism>
<dbReference type="Proteomes" id="UP001281410">
    <property type="component" value="Unassembled WGS sequence"/>
</dbReference>
<dbReference type="AlphaFoldDB" id="A0AAE0ALX8"/>
<evidence type="ECO:0000256" key="1">
    <source>
        <dbReference type="SAM" id="MobiDB-lite"/>
    </source>
</evidence>
<evidence type="ECO:0000313" key="2">
    <source>
        <dbReference type="EMBL" id="KAK3220263.1"/>
    </source>
</evidence>
<sequence length="335" mass="37646">MPCILYITYAISMKQSKGFHFIYSEENFMVSEPKPASLETMSSSSNNTKEPELNIQVFHQCSSLVSVKLSTSNLLLWRSQVTPLVRSLGLYHHLSSGEKPAEEIEDDKGNKCPNQLYQSWINNDGLLSSWLLGTMKEEVMSLIYSEADTSYKIWTSIEEQLLPVTVEKEGLLKNMLMSIRKGSKSLDEYLKEFKSICDNLAAIKNPVSDGDKVFQFAHGLGQKYMDFRTAMLTKPPYPSFSQFVLALQGHEQAVLAHKEEEKTYLEHAQAYFGQRGRGRNGRGSRGNFNSRGRGFTPAGRYNSQNGGQNSHPNAGSSNNNTRPPPKEENSVQQPL</sequence>
<dbReference type="PANTHER" id="PTHR47481:SF10">
    <property type="entry name" value="COPIA-LIKE POLYPROTEIN_RETROTRANSPOSON"/>
    <property type="match status" value="1"/>
</dbReference>
<gene>
    <name evidence="2" type="ORF">Dsin_014233</name>
</gene>
<feature type="compositionally biased region" description="Low complexity" evidence="1">
    <location>
        <begin position="285"/>
        <end position="295"/>
    </location>
</feature>
<dbReference type="Pfam" id="PF14223">
    <property type="entry name" value="Retrotran_gag_2"/>
    <property type="match status" value="1"/>
</dbReference>
<reference evidence="2" key="1">
    <citation type="journal article" date="2023" name="Plant J.">
        <title>Genome sequences and population genomics provide insights into the demographic history, inbreeding, and mutation load of two 'living fossil' tree species of Dipteronia.</title>
        <authorList>
            <person name="Feng Y."/>
            <person name="Comes H.P."/>
            <person name="Chen J."/>
            <person name="Zhu S."/>
            <person name="Lu R."/>
            <person name="Zhang X."/>
            <person name="Li P."/>
            <person name="Qiu J."/>
            <person name="Olsen K.M."/>
            <person name="Qiu Y."/>
        </authorList>
    </citation>
    <scope>NUCLEOTIDE SEQUENCE</scope>
    <source>
        <strain evidence="2">NBL</strain>
    </source>
</reference>
<feature type="compositionally biased region" description="Polar residues" evidence="1">
    <location>
        <begin position="301"/>
        <end position="321"/>
    </location>
</feature>
<accession>A0AAE0ALX8</accession>
<proteinExistence type="predicted"/>
<comment type="caution">
    <text evidence="2">The sequence shown here is derived from an EMBL/GenBank/DDBJ whole genome shotgun (WGS) entry which is preliminary data.</text>
</comment>
<evidence type="ECO:0008006" key="4">
    <source>
        <dbReference type="Google" id="ProtNLM"/>
    </source>
</evidence>
<name>A0AAE0ALX8_9ROSI</name>
<dbReference type="EMBL" id="JANJYJ010000004">
    <property type="protein sequence ID" value="KAK3220263.1"/>
    <property type="molecule type" value="Genomic_DNA"/>
</dbReference>
<feature type="region of interest" description="Disordered" evidence="1">
    <location>
        <begin position="271"/>
        <end position="335"/>
    </location>
</feature>